<dbReference type="InterPro" id="IPR036249">
    <property type="entry name" value="Thioredoxin-like_sf"/>
</dbReference>
<evidence type="ECO:0000313" key="2">
    <source>
        <dbReference type="EMBL" id="NMP30894.1"/>
    </source>
</evidence>
<keyword evidence="1" id="KW-0732">Signal</keyword>
<protein>
    <submittedName>
        <fullName evidence="2">Thioredoxin</fullName>
    </submittedName>
</protein>
<reference evidence="2 3" key="1">
    <citation type="submission" date="2020-04" db="EMBL/GenBank/DDBJ databases">
        <title>Thalassotalea sp. M1531, isolated from the surface of marine red alga.</title>
        <authorList>
            <person name="Pang L."/>
            <person name="Lu D.-C."/>
        </authorList>
    </citation>
    <scope>NUCLEOTIDE SEQUENCE [LARGE SCALE GENOMIC DNA]</scope>
    <source>
        <strain evidence="2 3">M1531</strain>
    </source>
</reference>
<keyword evidence="3" id="KW-1185">Reference proteome</keyword>
<organism evidence="2 3">
    <name type="scientific">Thalassotalea algicola</name>
    <dbReference type="NCBI Taxonomy" id="2716224"/>
    <lineage>
        <taxon>Bacteria</taxon>
        <taxon>Pseudomonadati</taxon>
        <taxon>Pseudomonadota</taxon>
        <taxon>Gammaproteobacteria</taxon>
        <taxon>Alteromonadales</taxon>
        <taxon>Colwelliaceae</taxon>
        <taxon>Thalassotalea</taxon>
    </lineage>
</organism>
<dbReference type="Proteomes" id="UP000568664">
    <property type="component" value="Unassembled WGS sequence"/>
</dbReference>
<proteinExistence type="predicted"/>
<dbReference type="EMBL" id="JABBXH010000002">
    <property type="protein sequence ID" value="NMP30894.1"/>
    <property type="molecule type" value="Genomic_DNA"/>
</dbReference>
<dbReference type="RefSeq" id="WP_169074246.1">
    <property type="nucleotide sequence ID" value="NZ_JABBXH010000002.1"/>
</dbReference>
<dbReference type="AlphaFoldDB" id="A0A7Y0LAC3"/>
<evidence type="ECO:0000313" key="3">
    <source>
        <dbReference type="Proteomes" id="UP000568664"/>
    </source>
</evidence>
<evidence type="ECO:0000256" key="1">
    <source>
        <dbReference type="SAM" id="SignalP"/>
    </source>
</evidence>
<dbReference type="PROSITE" id="PS51257">
    <property type="entry name" value="PROKAR_LIPOPROTEIN"/>
    <property type="match status" value="1"/>
</dbReference>
<accession>A0A7Y0LAC3</accession>
<sequence length="158" mass="17759">MLRIKQFFALIVVVLGLASCASTSDKPQDHIGEISQAQLNKRFLIFNKNYKAFALTKEQIDVVKALPKDLSVDIYFGTWCHDSEREVPRMLKALTHNSSVSINLIALDYQKQDPKGEAIKAGIKFTPTFVIKQKGQEIGRIIERPQIDLIADLAKFVG</sequence>
<comment type="caution">
    <text evidence="2">The sequence shown here is derived from an EMBL/GenBank/DDBJ whole genome shotgun (WGS) entry which is preliminary data.</text>
</comment>
<dbReference type="Gene3D" id="3.40.30.10">
    <property type="entry name" value="Glutaredoxin"/>
    <property type="match status" value="1"/>
</dbReference>
<dbReference type="SUPFAM" id="SSF52833">
    <property type="entry name" value="Thioredoxin-like"/>
    <property type="match status" value="1"/>
</dbReference>
<name>A0A7Y0LAC3_9GAMM</name>
<gene>
    <name evidence="2" type="ORF">HII17_04895</name>
</gene>
<dbReference type="Pfam" id="PF14595">
    <property type="entry name" value="Thioredoxin_9"/>
    <property type="match status" value="1"/>
</dbReference>
<feature type="signal peptide" evidence="1">
    <location>
        <begin position="1"/>
        <end position="24"/>
    </location>
</feature>
<feature type="chain" id="PRO_5030899290" evidence="1">
    <location>
        <begin position="25"/>
        <end position="158"/>
    </location>
</feature>